<protein>
    <submittedName>
        <fullName evidence="4">Alpha/beta hydrolase fold domain-containing protein</fullName>
    </submittedName>
    <submittedName>
        <fullName evidence="3">Carboxylesterase NlhH</fullName>
        <ecNumber evidence="3">3.1.1.1</ecNumber>
    </submittedName>
</protein>
<dbReference type="SUPFAM" id="SSF53474">
    <property type="entry name" value="alpha/beta-Hydrolases"/>
    <property type="match status" value="1"/>
</dbReference>
<dbReference type="Gene3D" id="3.40.50.1820">
    <property type="entry name" value="alpha/beta hydrolase"/>
    <property type="match status" value="1"/>
</dbReference>
<evidence type="ECO:0000259" key="2">
    <source>
        <dbReference type="Pfam" id="PF07859"/>
    </source>
</evidence>
<evidence type="ECO:0000256" key="1">
    <source>
        <dbReference type="ARBA" id="ARBA00022801"/>
    </source>
</evidence>
<proteinExistence type="predicted"/>
<gene>
    <name evidence="3" type="primary">nlhH_3</name>
    <name evidence="4" type="ORF">HT99x_007845</name>
    <name evidence="3" type="ORF">HT99x_02084</name>
</gene>
<dbReference type="EC" id="3.1.1.1" evidence="3"/>
<reference evidence="3" key="1">
    <citation type="submission" date="2015-09" db="EMBL/GenBank/DDBJ databases">
        <title>Draft Genome Sequences of Two Novel Amoeba-resistant Intranuclear Bacteria, Candidatus Berkiella cookevillensis and Candidatus Berkiella aquae.</title>
        <authorList>
            <person name="Mehari Y.T."/>
            <person name="Arivett B.A."/>
            <person name="Farone A.L."/>
            <person name="Gunderson J.H."/>
            <person name="Farone M.B."/>
        </authorList>
    </citation>
    <scope>NUCLEOTIDE SEQUENCE [LARGE SCALE GENOMIC DNA]</scope>
    <source>
        <strain evidence="3">HT99</strain>
    </source>
</reference>
<dbReference type="PANTHER" id="PTHR48081">
    <property type="entry name" value="AB HYDROLASE SUPERFAMILY PROTEIN C4A8.06C"/>
    <property type="match status" value="1"/>
</dbReference>
<evidence type="ECO:0000313" key="5">
    <source>
        <dbReference type="Proteomes" id="UP000051497"/>
    </source>
</evidence>
<dbReference type="RefSeq" id="WP_075066709.1">
    <property type="nucleotide sequence ID" value="NZ_LKAJ02000001.1"/>
</dbReference>
<organism evidence="3">
    <name type="scientific">Candidatus Berkiella aquae</name>
    <dbReference type="NCBI Taxonomy" id="295108"/>
    <lineage>
        <taxon>Bacteria</taxon>
        <taxon>Pseudomonadati</taxon>
        <taxon>Pseudomonadota</taxon>
        <taxon>Gammaproteobacteria</taxon>
        <taxon>Candidatus Berkiellales</taxon>
        <taxon>Candidatus Berkiellaceae</taxon>
        <taxon>Candidatus Berkiella</taxon>
    </lineage>
</organism>
<reference evidence="4" key="3">
    <citation type="submission" date="2021-06" db="EMBL/GenBank/DDBJ databases">
        <title>Genomic Description and Analysis of Intracellular Bacteria, Candidatus Berkiella cookevillensis and Candidatus Berkiella aquae.</title>
        <authorList>
            <person name="Kidane D.T."/>
            <person name="Mehari Y.T."/>
            <person name="Rice F.C."/>
            <person name="Arivett B.A."/>
            <person name="Farone A.L."/>
            <person name="Berk S.G."/>
            <person name="Farone M.B."/>
        </authorList>
    </citation>
    <scope>NUCLEOTIDE SEQUENCE</scope>
    <source>
        <strain evidence="4">HT99</strain>
    </source>
</reference>
<keyword evidence="1 3" id="KW-0378">Hydrolase</keyword>
<dbReference type="InterPro" id="IPR050300">
    <property type="entry name" value="GDXG_lipolytic_enzyme"/>
</dbReference>
<dbReference type="STRING" id="295108.HT99x_02084"/>
<comment type="caution">
    <text evidence="3">The sequence shown here is derived from an EMBL/GenBank/DDBJ whole genome shotgun (WGS) entry which is preliminary data.</text>
</comment>
<accession>A0A0Q9YXK0</accession>
<dbReference type="PANTHER" id="PTHR48081:SF8">
    <property type="entry name" value="ALPHA_BETA HYDROLASE FOLD-3 DOMAIN-CONTAINING PROTEIN-RELATED"/>
    <property type="match status" value="1"/>
</dbReference>
<keyword evidence="5" id="KW-1185">Reference proteome</keyword>
<reference evidence="4" key="2">
    <citation type="journal article" date="2016" name="Genome Announc.">
        <title>Draft Genome Sequences of Two Novel Amoeba-Resistant Intranuclear Bacteria, 'Candidatus Berkiella cookevillensis' and 'Candidatus Berkiella aquae'.</title>
        <authorList>
            <person name="Mehari Y.T."/>
            <person name="Arivett B.A."/>
            <person name="Farone A.L."/>
            <person name="Gunderson J.H."/>
            <person name="Farone M.B."/>
        </authorList>
    </citation>
    <scope>NUCLEOTIDE SEQUENCE</scope>
    <source>
        <strain evidence="4">HT99</strain>
    </source>
</reference>
<dbReference type="Proteomes" id="UP000051497">
    <property type="component" value="Unassembled WGS sequence"/>
</dbReference>
<dbReference type="EMBL" id="LKAJ02000001">
    <property type="protein sequence ID" value="MCS5711344.1"/>
    <property type="molecule type" value="Genomic_DNA"/>
</dbReference>
<dbReference type="OrthoDB" id="9806180at2"/>
<dbReference type="InterPro" id="IPR029058">
    <property type="entry name" value="AB_hydrolase_fold"/>
</dbReference>
<name>A0A0Q9YXK0_9GAMM</name>
<dbReference type="Pfam" id="PF07859">
    <property type="entry name" value="Abhydrolase_3"/>
    <property type="match status" value="1"/>
</dbReference>
<dbReference type="AlphaFoldDB" id="A0A0Q9YXK0"/>
<dbReference type="GO" id="GO:0106435">
    <property type="term" value="F:carboxylesterase activity"/>
    <property type="evidence" value="ECO:0007669"/>
    <property type="project" value="UniProtKB-EC"/>
</dbReference>
<dbReference type="EMBL" id="LKAJ01000008">
    <property type="protein sequence ID" value="KRG20867.1"/>
    <property type="molecule type" value="Genomic_DNA"/>
</dbReference>
<feature type="domain" description="Alpha/beta hydrolase fold-3" evidence="2">
    <location>
        <begin position="73"/>
        <end position="277"/>
    </location>
</feature>
<evidence type="ECO:0000313" key="4">
    <source>
        <dbReference type="EMBL" id="MCS5711344.1"/>
    </source>
</evidence>
<evidence type="ECO:0000313" key="3">
    <source>
        <dbReference type="EMBL" id="KRG20867.1"/>
    </source>
</evidence>
<sequence length="303" mass="34527">MPLHPVIARIVRHAYAKGHASLHLQSLEAVREHYRQQFQAPKGTRQGEEFQAKGCRVRLHRPLGQENTVLPLIIYLRASGYSIGDLNDADFYAERLADYTQCAVAALEPRLSPEYKFPIPILDCIDGIVYLHDNHQVLKINPQKIALWGDSSGGTYAAAIVQLLKNEKIIQQQILFYPMLDYYHDYPSKKLYSEGYLLDKTLCDWFISNLCHSINDYQDPRISPVLAEDFSHLPRTTIIGAQYDRMRDEGMAYFDKLVAAKVPVNAVYFPGMIHGFLWYSGVIDVPNMALKYAANQVVEGFKC</sequence>
<dbReference type="InterPro" id="IPR013094">
    <property type="entry name" value="AB_hydrolase_3"/>
</dbReference>